<dbReference type="Proteomes" id="UP000499080">
    <property type="component" value="Unassembled WGS sequence"/>
</dbReference>
<gene>
    <name evidence="2" type="ORF">AVEN_118047_1</name>
</gene>
<accession>A0A4Y2P308</accession>
<evidence type="ECO:0000313" key="3">
    <source>
        <dbReference type="Proteomes" id="UP000499080"/>
    </source>
</evidence>
<proteinExistence type="predicted"/>
<dbReference type="EMBL" id="BGPR01010350">
    <property type="protein sequence ID" value="GBN45701.1"/>
    <property type="molecule type" value="Genomic_DNA"/>
</dbReference>
<dbReference type="AlphaFoldDB" id="A0A4Y2P308"/>
<protein>
    <submittedName>
        <fullName evidence="2">Uncharacterized protein</fullName>
    </submittedName>
</protein>
<name>A0A4Y2P308_ARAVE</name>
<comment type="caution">
    <text evidence="2">The sequence shown here is derived from an EMBL/GenBank/DDBJ whole genome shotgun (WGS) entry which is preliminary data.</text>
</comment>
<keyword evidence="3" id="KW-1185">Reference proteome</keyword>
<evidence type="ECO:0000256" key="1">
    <source>
        <dbReference type="SAM" id="MobiDB-lite"/>
    </source>
</evidence>
<evidence type="ECO:0000313" key="2">
    <source>
        <dbReference type="EMBL" id="GBN45701.1"/>
    </source>
</evidence>
<sequence>MKEQRTFRRIVQVLHLRAYYKQNAEIASSEKEEEATETDSAKGSATYAPSGERKSLRTPETFRSREF</sequence>
<reference evidence="2 3" key="1">
    <citation type="journal article" date="2019" name="Sci. Rep.">
        <title>Orb-weaving spider Araneus ventricosus genome elucidates the spidroin gene catalogue.</title>
        <authorList>
            <person name="Kono N."/>
            <person name="Nakamura H."/>
            <person name="Ohtoshi R."/>
            <person name="Moran D.A.P."/>
            <person name="Shinohara A."/>
            <person name="Yoshida Y."/>
            <person name="Fujiwara M."/>
            <person name="Mori M."/>
            <person name="Tomita M."/>
            <person name="Arakawa K."/>
        </authorList>
    </citation>
    <scope>NUCLEOTIDE SEQUENCE [LARGE SCALE GENOMIC DNA]</scope>
</reference>
<feature type="compositionally biased region" description="Basic and acidic residues" evidence="1">
    <location>
        <begin position="51"/>
        <end position="67"/>
    </location>
</feature>
<organism evidence="2 3">
    <name type="scientific">Araneus ventricosus</name>
    <name type="common">Orbweaver spider</name>
    <name type="synonym">Epeira ventricosa</name>
    <dbReference type="NCBI Taxonomy" id="182803"/>
    <lineage>
        <taxon>Eukaryota</taxon>
        <taxon>Metazoa</taxon>
        <taxon>Ecdysozoa</taxon>
        <taxon>Arthropoda</taxon>
        <taxon>Chelicerata</taxon>
        <taxon>Arachnida</taxon>
        <taxon>Araneae</taxon>
        <taxon>Araneomorphae</taxon>
        <taxon>Entelegynae</taxon>
        <taxon>Araneoidea</taxon>
        <taxon>Araneidae</taxon>
        <taxon>Araneus</taxon>
    </lineage>
</organism>
<feature type="region of interest" description="Disordered" evidence="1">
    <location>
        <begin position="25"/>
        <end position="67"/>
    </location>
</feature>